<keyword evidence="2" id="KW-1185">Reference proteome</keyword>
<organism evidence="1 2">
    <name type="scientific">Coniosporium uncinatum</name>
    <dbReference type="NCBI Taxonomy" id="93489"/>
    <lineage>
        <taxon>Eukaryota</taxon>
        <taxon>Fungi</taxon>
        <taxon>Dikarya</taxon>
        <taxon>Ascomycota</taxon>
        <taxon>Pezizomycotina</taxon>
        <taxon>Dothideomycetes</taxon>
        <taxon>Dothideomycetes incertae sedis</taxon>
        <taxon>Coniosporium</taxon>
    </lineage>
</organism>
<feature type="non-terminal residue" evidence="1">
    <location>
        <position position="332"/>
    </location>
</feature>
<gene>
    <name evidence="1" type="ORF">LTS18_000555</name>
</gene>
<evidence type="ECO:0000313" key="2">
    <source>
        <dbReference type="Proteomes" id="UP001186974"/>
    </source>
</evidence>
<sequence>MVSQRVRVALILVKLLLVLPTEAFNARMPPVLMDLCSILRSNSQDSRDATRKTLAEICTLTGPSAFGFVVKELRSALPMGVHLHVLSYTVHSILESTKDIFRPGDLDYCISSIVAVIMDDTFGVPGLEKEAEEYRSRRREVKSSRSFDSMELIAQNTSLSHLSELITPIRMLLLERLDDRMMQKINELLRRIGLGIMHNASAQDQQVLMFCYEVIKDVYNASSQSAGTDGPQNPKLKRYLVIMKNANKTGNRGAQSSQIGRLVRFALDVLRMVLRRHDILRTPANLKQFMPIVGDAIVSRDEDVQISAIRLLTSILDVPLVQIAKDAEVYAA</sequence>
<accession>A0ACC3CUC7</accession>
<name>A0ACC3CUC7_9PEZI</name>
<evidence type="ECO:0000313" key="1">
    <source>
        <dbReference type="EMBL" id="KAK3044711.1"/>
    </source>
</evidence>
<proteinExistence type="predicted"/>
<reference evidence="1" key="1">
    <citation type="submission" date="2024-09" db="EMBL/GenBank/DDBJ databases">
        <title>Black Yeasts Isolated from many extreme environments.</title>
        <authorList>
            <person name="Coleine C."/>
            <person name="Stajich J.E."/>
            <person name="Selbmann L."/>
        </authorList>
    </citation>
    <scope>NUCLEOTIDE SEQUENCE</scope>
    <source>
        <strain evidence="1">CCFEE 5737</strain>
    </source>
</reference>
<dbReference type="EMBL" id="JAWDJW010011573">
    <property type="protein sequence ID" value="KAK3044711.1"/>
    <property type="molecule type" value="Genomic_DNA"/>
</dbReference>
<protein>
    <submittedName>
        <fullName evidence="1">Uncharacterized protein</fullName>
    </submittedName>
</protein>
<dbReference type="Proteomes" id="UP001186974">
    <property type="component" value="Unassembled WGS sequence"/>
</dbReference>
<comment type="caution">
    <text evidence="1">The sequence shown here is derived from an EMBL/GenBank/DDBJ whole genome shotgun (WGS) entry which is preliminary data.</text>
</comment>